<evidence type="ECO:0000313" key="2">
    <source>
        <dbReference type="Proteomes" id="UP000242381"/>
    </source>
</evidence>
<evidence type="ECO:0000313" key="1">
    <source>
        <dbReference type="EMBL" id="ORE20535.1"/>
    </source>
</evidence>
<organism evidence="1 2">
    <name type="scientific">Rhizopus microsporus</name>
    <dbReference type="NCBI Taxonomy" id="58291"/>
    <lineage>
        <taxon>Eukaryota</taxon>
        <taxon>Fungi</taxon>
        <taxon>Fungi incertae sedis</taxon>
        <taxon>Mucoromycota</taxon>
        <taxon>Mucoromycotina</taxon>
        <taxon>Mucoromycetes</taxon>
        <taxon>Mucorales</taxon>
        <taxon>Mucorineae</taxon>
        <taxon>Rhizopodaceae</taxon>
        <taxon>Rhizopus</taxon>
    </lineage>
</organism>
<protein>
    <submittedName>
        <fullName evidence="1">Uncharacterized protein</fullName>
    </submittedName>
</protein>
<dbReference type="Proteomes" id="UP000242381">
    <property type="component" value="Unassembled WGS sequence"/>
</dbReference>
<name>A0A1X0S8C7_RHIZD</name>
<gene>
    <name evidence="1" type="ORF">BCV71DRAFT_225654</name>
</gene>
<dbReference type="EMBL" id="KV921292">
    <property type="protein sequence ID" value="ORE20535.1"/>
    <property type="molecule type" value="Genomic_DNA"/>
</dbReference>
<dbReference type="AlphaFoldDB" id="A0A1X0S8C7"/>
<reference evidence="1 2" key="1">
    <citation type="journal article" date="2016" name="Proc. Natl. Acad. Sci. U.S.A.">
        <title>Lipid metabolic changes in an early divergent fungus govern the establishment of a mutualistic symbiosis with endobacteria.</title>
        <authorList>
            <person name="Lastovetsky O.A."/>
            <person name="Gaspar M.L."/>
            <person name="Mondo S.J."/>
            <person name="LaButti K.M."/>
            <person name="Sandor L."/>
            <person name="Grigoriev I.V."/>
            <person name="Henry S.A."/>
            <person name="Pawlowska T.E."/>
        </authorList>
    </citation>
    <scope>NUCLEOTIDE SEQUENCE [LARGE SCALE GENOMIC DNA]</scope>
    <source>
        <strain evidence="1 2">ATCC 11559</strain>
    </source>
</reference>
<sequence>MEKKVTVVIPIEYSDRSLRDIVLTLESNHRNNNLRQGRYFVQHLQRIGQTHAAYMCMDNLLLLPHGTYE</sequence>
<proteinExistence type="predicted"/>
<accession>A0A1X0S8C7</accession>